<keyword evidence="2" id="KW-1185">Reference proteome</keyword>
<dbReference type="Proteomes" id="UP000762676">
    <property type="component" value="Unassembled WGS sequence"/>
</dbReference>
<evidence type="ECO:0000313" key="2">
    <source>
        <dbReference type="Proteomes" id="UP000762676"/>
    </source>
</evidence>
<evidence type="ECO:0008006" key="3">
    <source>
        <dbReference type="Google" id="ProtNLM"/>
    </source>
</evidence>
<dbReference type="AlphaFoldDB" id="A0AAV4HH76"/>
<reference evidence="1 2" key="1">
    <citation type="journal article" date="2021" name="Elife">
        <title>Chloroplast acquisition without the gene transfer in kleptoplastic sea slugs, Plakobranchus ocellatus.</title>
        <authorList>
            <person name="Maeda T."/>
            <person name="Takahashi S."/>
            <person name="Yoshida T."/>
            <person name="Shimamura S."/>
            <person name="Takaki Y."/>
            <person name="Nagai Y."/>
            <person name="Toyoda A."/>
            <person name="Suzuki Y."/>
            <person name="Arimoto A."/>
            <person name="Ishii H."/>
            <person name="Satoh N."/>
            <person name="Nishiyama T."/>
            <person name="Hasebe M."/>
            <person name="Maruyama T."/>
            <person name="Minagawa J."/>
            <person name="Obokata J."/>
            <person name="Shigenobu S."/>
        </authorList>
    </citation>
    <scope>NUCLEOTIDE SEQUENCE [LARGE SCALE GENOMIC DNA]</scope>
</reference>
<dbReference type="Gene3D" id="3.50.4.10">
    <property type="entry name" value="Hepatocyte Growth Factor"/>
    <property type="match status" value="1"/>
</dbReference>
<accession>A0AAV4HH76</accession>
<protein>
    <recommendedName>
        <fullName evidence="3">Apple domain-containing protein</fullName>
    </recommendedName>
</protein>
<comment type="caution">
    <text evidence="1">The sequence shown here is derived from an EMBL/GenBank/DDBJ whole genome shotgun (WGS) entry which is preliminary data.</text>
</comment>
<dbReference type="EMBL" id="BMAT01002036">
    <property type="protein sequence ID" value="GFR97613.1"/>
    <property type="molecule type" value="Genomic_DNA"/>
</dbReference>
<gene>
    <name evidence="1" type="ORF">ElyMa_000997300</name>
</gene>
<name>A0AAV4HH76_9GAST</name>
<organism evidence="1 2">
    <name type="scientific">Elysia marginata</name>
    <dbReference type="NCBI Taxonomy" id="1093978"/>
    <lineage>
        <taxon>Eukaryota</taxon>
        <taxon>Metazoa</taxon>
        <taxon>Spiralia</taxon>
        <taxon>Lophotrochozoa</taxon>
        <taxon>Mollusca</taxon>
        <taxon>Gastropoda</taxon>
        <taxon>Heterobranchia</taxon>
        <taxon>Euthyneura</taxon>
        <taxon>Panpulmonata</taxon>
        <taxon>Sacoglossa</taxon>
        <taxon>Placobranchoidea</taxon>
        <taxon>Plakobranchidae</taxon>
        <taxon>Elysia</taxon>
    </lineage>
</organism>
<proteinExistence type="predicted"/>
<evidence type="ECO:0000313" key="1">
    <source>
        <dbReference type="EMBL" id="GFR97613.1"/>
    </source>
</evidence>
<sequence length="232" mass="25104">MDTSKSQLVRLDLEDKTTHSSRTYNIFDFNDEHHAFSFYDTSACFEPEQRKSFAIAFKDQPFHPTLDAYSTSFLNSALLQMSEQTLVSPARFQKASVTYDDSSVYLLVTALGTPPALSLFYKLGQVPQNTSAPQELALFVDDCAASCVQTESFICYSFDFCNADSDSPSCLLSGYRLPVVSTTAATQGGTNSAAAAGGATCTRYILTISASAPPPPPSSLHAIFGFSLSLRS</sequence>